<dbReference type="GO" id="GO:0000976">
    <property type="term" value="F:transcription cis-regulatory region binding"/>
    <property type="evidence" value="ECO:0007669"/>
    <property type="project" value="TreeGrafter"/>
</dbReference>
<evidence type="ECO:0000256" key="2">
    <source>
        <dbReference type="ARBA" id="ARBA00023125"/>
    </source>
</evidence>
<dbReference type="PRINTS" id="PR00455">
    <property type="entry name" value="HTHTETR"/>
</dbReference>
<evidence type="ECO:0000256" key="3">
    <source>
        <dbReference type="ARBA" id="ARBA00023163"/>
    </source>
</evidence>
<dbReference type="InterPro" id="IPR050109">
    <property type="entry name" value="HTH-type_TetR-like_transc_reg"/>
</dbReference>
<accession>A0A937UV01</accession>
<evidence type="ECO:0000259" key="6">
    <source>
        <dbReference type="PROSITE" id="PS50977"/>
    </source>
</evidence>
<keyword evidence="3" id="KW-0804">Transcription</keyword>
<dbReference type="SUPFAM" id="SSF48498">
    <property type="entry name" value="Tetracyclin repressor-like, C-terminal domain"/>
    <property type="match status" value="1"/>
</dbReference>
<keyword evidence="2 4" id="KW-0238">DNA-binding</keyword>
<protein>
    <submittedName>
        <fullName evidence="7">TetR family transcriptional regulator</fullName>
    </submittedName>
</protein>
<gene>
    <name evidence="7" type="ORF">I7412_37605</name>
</gene>
<feature type="domain" description="HTH tetR-type" evidence="6">
    <location>
        <begin position="42"/>
        <end position="102"/>
    </location>
</feature>
<dbReference type="SUPFAM" id="SSF46689">
    <property type="entry name" value="Homeodomain-like"/>
    <property type="match status" value="1"/>
</dbReference>
<reference evidence="7" key="1">
    <citation type="submission" date="2020-12" db="EMBL/GenBank/DDBJ databases">
        <title>Genomic characterization of non-nitrogen-fixing Frankia strains.</title>
        <authorList>
            <person name="Carlos-Shanley C."/>
            <person name="Guerra T."/>
            <person name="Hahn D."/>
        </authorList>
    </citation>
    <scope>NUCLEOTIDE SEQUENCE</scope>
    <source>
        <strain evidence="7">CN6</strain>
    </source>
</reference>
<sequence>MANSPARPAAPVPDERPPGAPEAASVHGDGAPPARRRGTADSKTRAALIEATARLVLEEGHGAVTARRVAAQAGLNPGLVHYYFRTMDDLLLAVFRHGAEANLRRQKRALSSAQPLRALWKVNTDPRGVKLMMEFVVLSNRDEAIRAEIAAYAERFREAEQAAIARVLKERGGDAPDISPAAASMLLDGVARLLAIERSLGVTIGHEDLVALVHDYLRRFDTPDTDNEG</sequence>
<keyword evidence="1" id="KW-0805">Transcription regulation</keyword>
<dbReference type="InterPro" id="IPR001647">
    <property type="entry name" value="HTH_TetR"/>
</dbReference>
<dbReference type="EMBL" id="JAEACQ010000349">
    <property type="protein sequence ID" value="MBL7632775.1"/>
    <property type="molecule type" value="Genomic_DNA"/>
</dbReference>
<name>A0A937UV01_9ACTN</name>
<dbReference type="PANTHER" id="PTHR30055">
    <property type="entry name" value="HTH-TYPE TRANSCRIPTIONAL REGULATOR RUTR"/>
    <property type="match status" value="1"/>
</dbReference>
<dbReference type="AlphaFoldDB" id="A0A937UV01"/>
<dbReference type="PANTHER" id="PTHR30055:SF234">
    <property type="entry name" value="HTH-TYPE TRANSCRIPTIONAL REGULATOR BETI"/>
    <property type="match status" value="1"/>
</dbReference>
<keyword evidence="8" id="KW-1185">Reference proteome</keyword>
<organism evidence="7 8">
    <name type="scientific">Frankia nepalensis</name>
    <dbReference type="NCBI Taxonomy" id="1836974"/>
    <lineage>
        <taxon>Bacteria</taxon>
        <taxon>Bacillati</taxon>
        <taxon>Actinomycetota</taxon>
        <taxon>Actinomycetes</taxon>
        <taxon>Frankiales</taxon>
        <taxon>Frankiaceae</taxon>
        <taxon>Frankia</taxon>
    </lineage>
</organism>
<dbReference type="Pfam" id="PF00440">
    <property type="entry name" value="TetR_N"/>
    <property type="match status" value="1"/>
</dbReference>
<dbReference type="InterPro" id="IPR009057">
    <property type="entry name" value="Homeodomain-like_sf"/>
</dbReference>
<dbReference type="Proteomes" id="UP000604475">
    <property type="component" value="Unassembled WGS sequence"/>
</dbReference>
<evidence type="ECO:0000313" key="8">
    <source>
        <dbReference type="Proteomes" id="UP000604475"/>
    </source>
</evidence>
<evidence type="ECO:0000256" key="4">
    <source>
        <dbReference type="PROSITE-ProRule" id="PRU00335"/>
    </source>
</evidence>
<evidence type="ECO:0000256" key="1">
    <source>
        <dbReference type="ARBA" id="ARBA00023015"/>
    </source>
</evidence>
<dbReference type="PROSITE" id="PS50977">
    <property type="entry name" value="HTH_TETR_2"/>
    <property type="match status" value="1"/>
</dbReference>
<evidence type="ECO:0000256" key="5">
    <source>
        <dbReference type="SAM" id="MobiDB-lite"/>
    </source>
</evidence>
<feature type="DNA-binding region" description="H-T-H motif" evidence="4">
    <location>
        <begin position="65"/>
        <end position="84"/>
    </location>
</feature>
<evidence type="ECO:0000313" key="7">
    <source>
        <dbReference type="EMBL" id="MBL7632775.1"/>
    </source>
</evidence>
<dbReference type="InterPro" id="IPR036271">
    <property type="entry name" value="Tet_transcr_reg_TetR-rel_C_sf"/>
</dbReference>
<proteinExistence type="predicted"/>
<feature type="region of interest" description="Disordered" evidence="5">
    <location>
        <begin position="1"/>
        <end position="42"/>
    </location>
</feature>
<comment type="caution">
    <text evidence="7">The sequence shown here is derived from an EMBL/GenBank/DDBJ whole genome shotgun (WGS) entry which is preliminary data.</text>
</comment>
<dbReference type="GO" id="GO:0003700">
    <property type="term" value="F:DNA-binding transcription factor activity"/>
    <property type="evidence" value="ECO:0007669"/>
    <property type="project" value="TreeGrafter"/>
</dbReference>
<dbReference type="Gene3D" id="1.10.357.10">
    <property type="entry name" value="Tetracycline Repressor, domain 2"/>
    <property type="match status" value="1"/>
</dbReference>